<dbReference type="PROSITE" id="PS00502">
    <property type="entry name" value="POLYGALACTURONASE"/>
    <property type="match status" value="1"/>
</dbReference>
<keyword evidence="11" id="KW-1185">Reference proteome</keyword>
<sequence length="406" mass="43457">MQAFMKTWVAACQSGGNAKMVIPAGTFLTSQLTFTGPCKGRVAVEVQGTVKAHTDISGYPSPEWLNFEDINGLEVSGSGTFDGQGPQVWALNDCKKNSDCQMLPTSLKFSHVTNGKLRGISSLNSMAFHIGINNCLNFEVSSVKITAPAESPNTDGVHISSSTNVVVTKSVIGTGDDCVSFGQGTFNVSITDIVCGPGHGISIGSLGKYEQEKDVSGITVRNCTLKDTDNGVRIKTYQGSDPSKATHMVFENIKLINVKNPLIIDQLYCDRGCTKSPSKVAISDVKFRNIKGTSSTENAVSIICSSSVPCANVELTDIDIQMVGNKPTTSECTNAKVLFKGAQKPLTKMSKDGSNSTILVFTQKRLLRKQLRSYLEYGSLFISTGLVVVARNEWIATGLAVVVGRK</sequence>
<keyword evidence="5 9" id="KW-0378">Hydrolase</keyword>
<evidence type="ECO:0000256" key="1">
    <source>
        <dbReference type="ARBA" id="ARBA00004191"/>
    </source>
</evidence>
<gene>
    <name evidence="10" type="ORF">GIB67_003802</name>
</gene>
<accession>A0A7J7P2Z7</accession>
<dbReference type="Gene3D" id="2.160.20.10">
    <property type="entry name" value="Single-stranded right-handed beta-helix, Pectin lyase-like"/>
    <property type="match status" value="1"/>
</dbReference>
<evidence type="ECO:0000256" key="5">
    <source>
        <dbReference type="ARBA" id="ARBA00022801"/>
    </source>
</evidence>
<evidence type="ECO:0000256" key="6">
    <source>
        <dbReference type="ARBA" id="ARBA00023295"/>
    </source>
</evidence>
<dbReference type="InterPro" id="IPR006626">
    <property type="entry name" value="PbH1"/>
</dbReference>
<dbReference type="SUPFAM" id="SSF51126">
    <property type="entry name" value="Pectin lyase-like"/>
    <property type="match status" value="1"/>
</dbReference>
<organism evidence="10 11">
    <name type="scientific">Kingdonia uniflora</name>
    <dbReference type="NCBI Taxonomy" id="39325"/>
    <lineage>
        <taxon>Eukaryota</taxon>
        <taxon>Viridiplantae</taxon>
        <taxon>Streptophyta</taxon>
        <taxon>Embryophyta</taxon>
        <taxon>Tracheophyta</taxon>
        <taxon>Spermatophyta</taxon>
        <taxon>Magnoliopsida</taxon>
        <taxon>Ranunculales</taxon>
        <taxon>Circaeasteraceae</taxon>
        <taxon>Kingdonia</taxon>
    </lineage>
</organism>
<comment type="similarity">
    <text evidence="2 9">Belongs to the glycosyl hydrolase 28 family.</text>
</comment>
<evidence type="ECO:0000256" key="2">
    <source>
        <dbReference type="ARBA" id="ARBA00008834"/>
    </source>
</evidence>
<name>A0A7J7P2Z7_9MAGN</name>
<dbReference type="Pfam" id="PF00295">
    <property type="entry name" value="Glyco_hydro_28"/>
    <property type="match status" value="1"/>
</dbReference>
<dbReference type="GO" id="GO:0004650">
    <property type="term" value="F:polygalacturonase activity"/>
    <property type="evidence" value="ECO:0007669"/>
    <property type="project" value="InterPro"/>
</dbReference>
<protein>
    <submittedName>
        <fullName evidence="10">Uncharacterized protein</fullName>
    </submittedName>
</protein>
<dbReference type="OrthoDB" id="187139at2759"/>
<evidence type="ECO:0000256" key="9">
    <source>
        <dbReference type="RuleBase" id="RU361169"/>
    </source>
</evidence>
<comment type="subcellular location">
    <subcellularLocation>
        <location evidence="1">Secreted</location>
        <location evidence="1">Cell wall</location>
    </subcellularLocation>
</comment>
<evidence type="ECO:0000256" key="8">
    <source>
        <dbReference type="PROSITE-ProRule" id="PRU10052"/>
    </source>
</evidence>
<dbReference type="InterPro" id="IPR012334">
    <property type="entry name" value="Pectin_lyas_fold"/>
</dbReference>
<evidence type="ECO:0000313" key="10">
    <source>
        <dbReference type="EMBL" id="KAF6173801.1"/>
    </source>
</evidence>
<dbReference type="SMART" id="SM00710">
    <property type="entry name" value="PbH1"/>
    <property type="match status" value="5"/>
</dbReference>
<evidence type="ECO:0000313" key="11">
    <source>
        <dbReference type="Proteomes" id="UP000541444"/>
    </source>
</evidence>
<keyword evidence="3" id="KW-0134">Cell wall</keyword>
<proteinExistence type="inferred from homology"/>
<dbReference type="GO" id="GO:0005975">
    <property type="term" value="P:carbohydrate metabolic process"/>
    <property type="evidence" value="ECO:0007669"/>
    <property type="project" value="InterPro"/>
</dbReference>
<dbReference type="Proteomes" id="UP000541444">
    <property type="component" value="Unassembled WGS sequence"/>
</dbReference>
<keyword evidence="4" id="KW-0964">Secreted</keyword>
<evidence type="ECO:0000256" key="4">
    <source>
        <dbReference type="ARBA" id="ARBA00022525"/>
    </source>
</evidence>
<dbReference type="PANTHER" id="PTHR31375">
    <property type="match status" value="1"/>
</dbReference>
<dbReference type="FunFam" id="2.160.20.10:FF:000004">
    <property type="entry name" value="Pectin lyase-like superfamily protein"/>
    <property type="match status" value="1"/>
</dbReference>
<dbReference type="EMBL" id="JACGCM010000310">
    <property type="protein sequence ID" value="KAF6173801.1"/>
    <property type="molecule type" value="Genomic_DNA"/>
</dbReference>
<feature type="active site" evidence="8">
    <location>
        <position position="199"/>
    </location>
</feature>
<keyword evidence="7" id="KW-0961">Cell wall biogenesis/degradation</keyword>
<dbReference type="AlphaFoldDB" id="A0A7J7P2Z7"/>
<dbReference type="InterPro" id="IPR011050">
    <property type="entry name" value="Pectin_lyase_fold/virulence"/>
</dbReference>
<dbReference type="GO" id="GO:0071555">
    <property type="term" value="P:cell wall organization"/>
    <property type="evidence" value="ECO:0007669"/>
    <property type="project" value="UniProtKB-KW"/>
</dbReference>
<evidence type="ECO:0000256" key="7">
    <source>
        <dbReference type="ARBA" id="ARBA00023316"/>
    </source>
</evidence>
<comment type="caution">
    <text evidence="10">The sequence shown here is derived from an EMBL/GenBank/DDBJ whole genome shotgun (WGS) entry which is preliminary data.</text>
</comment>
<evidence type="ECO:0000256" key="3">
    <source>
        <dbReference type="ARBA" id="ARBA00022512"/>
    </source>
</evidence>
<reference evidence="10 11" key="1">
    <citation type="journal article" date="2020" name="IScience">
        <title>Genome Sequencing of the Endangered Kingdonia uniflora (Circaeasteraceae, Ranunculales) Reveals Potential Mechanisms of Evolutionary Specialization.</title>
        <authorList>
            <person name="Sun Y."/>
            <person name="Deng T."/>
            <person name="Zhang A."/>
            <person name="Moore M.J."/>
            <person name="Landis J.B."/>
            <person name="Lin N."/>
            <person name="Zhang H."/>
            <person name="Zhang X."/>
            <person name="Huang J."/>
            <person name="Zhang X."/>
            <person name="Sun H."/>
            <person name="Wang H."/>
        </authorList>
    </citation>
    <scope>NUCLEOTIDE SEQUENCE [LARGE SCALE GENOMIC DNA]</scope>
    <source>
        <strain evidence="10">TB1705</strain>
        <tissue evidence="10">Leaf</tissue>
    </source>
</reference>
<keyword evidence="6 9" id="KW-0326">Glycosidase</keyword>
<dbReference type="InterPro" id="IPR000743">
    <property type="entry name" value="Glyco_hydro_28"/>
</dbReference>